<protein>
    <submittedName>
        <fullName evidence="5">Outer membrane protein assembly factor BamA</fullName>
    </submittedName>
</protein>
<dbReference type="PIRSF" id="PIRSF006076">
    <property type="entry name" value="OM_assembly_OMP85"/>
    <property type="match status" value="1"/>
</dbReference>
<keyword evidence="6" id="KW-1185">Reference proteome</keyword>
<evidence type="ECO:0000256" key="3">
    <source>
        <dbReference type="ARBA" id="ARBA00023136"/>
    </source>
</evidence>
<dbReference type="Pfam" id="PF07244">
    <property type="entry name" value="POTRA"/>
    <property type="match status" value="4"/>
</dbReference>
<dbReference type="GO" id="GO:0071709">
    <property type="term" value="P:membrane assembly"/>
    <property type="evidence" value="ECO:0007669"/>
    <property type="project" value="InterPro"/>
</dbReference>
<dbReference type="Gene3D" id="3.10.20.310">
    <property type="entry name" value="membrane protein fhac"/>
    <property type="match status" value="5"/>
</dbReference>
<dbReference type="Gene3D" id="2.40.160.50">
    <property type="entry name" value="membrane protein fhac: a member of the omp85/tpsb transporter family"/>
    <property type="match status" value="1"/>
</dbReference>
<organism evidence="5 6">
    <name type="scientific">Flagellimonas nanhaiensis</name>
    <dbReference type="NCBI Taxonomy" id="2292706"/>
    <lineage>
        <taxon>Bacteria</taxon>
        <taxon>Pseudomonadati</taxon>
        <taxon>Bacteroidota</taxon>
        <taxon>Flavobacteriia</taxon>
        <taxon>Flavobacteriales</taxon>
        <taxon>Flavobacteriaceae</taxon>
        <taxon>Flagellimonas</taxon>
    </lineage>
</organism>
<keyword evidence="3" id="KW-0472">Membrane</keyword>
<dbReference type="InterPro" id="IPR023707">
    <property type="entry name" value="OM_assembly_BamA"/>
</dbReference>
<dbReference type="RefSeq" id="WP_116185127.1">
    <property type="nucleotide sequence ID" value="NZ_QTJX01000003.1"/>
</dbReference>
<sequence>MEKLANNSIKGITNFTRPYLILFFTLLLFTGQGFAQETSFEDGKVYILGGLEVTGLQSYNAQTVKTYTGLRIGQPITIPGDEISAVIKKLWGLELFSNVEMYYTKIEGDNIFLELNILERPTLANVTVYGVKKRKVEDILNDTDLKKGKKITESLIANTKNYLQNKYKKQGYLNTTVNIATAADTSGTNTQNMVINVNKGDKVKIRSISFEGNDKLSDKRLRKSLKKTKKKKFYRFWKKSKYIAADYKEDLSSLVDAYAERGYRDARVLSDTFVKVNENNIDLKIKVEEGNKYYFGNINFVGNSVYTDRQLGQVLGIRKGSTYNGVLLKKRIADDTKPDAEDLTNLYQNNGYLFSSINPVEVSAVNDTIDFEIRIIEGKETFLDHVTVVGNDKTNDHVIFRELRTRPGQKYSKDNIVRSIRELGQLGFFDAEQIVPDIQNPDPNAGTVDIKYSLVEAGSSQIELQGGFGGGGFIGTLGLSFSNFSLKNIFNGEAYKPVPMGDGQTFALRLQASRTFRVYSLNFAEPWLGGKKPVRFNLSLSRTQQFATNFDSGGRLDVDRSRGFAITGISAGLAKRVQWPDDYFTISHALSYQLYDFNDFNNGLFNFGNGSSNSLNYTIGISRSSQGPSRIFPLYGSNFELTAKFTPPYSLFSSKDYKRLKNDIETTTERLFEIGANPTDVEEQLEFQELSDELERMEEERFKLLEFYKVKFKGDWYTNLVDKLVLRTNAEFGFLGSYNNDIGNVPFERFFVGGDGLGNFTLDGRDVIQLRGYENSSLTPFITNPITGRQEQDGGTIYNKFSLELRYPLTLKPSASIYALSFLEAGNAFNNFNEYNPFELKRSAGVGLRIFMPAFGLLGIDFGYGFDTDARPGSLGPSGWQTHFIIGQQF</sequence>
<gene>
    <name evidence="5" type="ORF">DX873_14150</name>
</gene>
<reference evidence="5 6" key="1">
    <citation type="submission" date="2018-08" db="EMBL/GenBank/DDBJ databases">
        <title>Muricauda nanhaiensis sp. nov., isolated from seawater of the South China Sea.</title>
        <authorList>
            <person name="Dang Y."/>
        </authorList>
    </citation>
    <scope>NUCLEOTIDE SEQUENCE [LARGE SCALE GENOMIC DNA]</scope>
    <source>
        <strain evidence="5 6">SM1704</strain>
    </source>
</reference>
<dbReference type="InterPro" id="IPR034746">
    <property type="entry name" value="POTRA"/>
</dbReference>
<dbReference type="Proteomes" id="UP000261828">
    <property type="component" value="Unassembled WGS sequence"/>
</dbReference>
<comment type="subcellular location">
    <subcellularLocation>
        <location evidence="1">Membrane</location>
    </subcellularLocation>
</comment>
<feature type="domain" description="POTRA" evidence="4">
    <location>
        <begin position="203"/>
        <end position="290"/>
    </location>
</feature>
<evidence type="ECO:0000256" key="1">
    <source>
        <dbReference type="ARBA" id="ARBA00004370"/>
    </source>
</evidence>
<comment type="caution">
    <text evidence="5">The sequence shown here is derived from an EMBL/GenBank/DDBJ whole genome shotgun (WGS) entry which is preliminary data.</text>
</comment>
<name>A0A371JNI8_9FLAO</name>
<dbReference type="OrthoDB" id="9802086at2"/>
<dbReference type="InterPro" id="IPR010827">
    <property type="entry name" value="BamA/TamA_POTRA"/>
</dbReference>
<evidence type="ECO:0000259" key="4">
    <source>
        <dbReference type="PROSITE" id="PS51779"/>
    </source>
</evidence>
<dbReference type="AlphaFoldDB" id="A0A371JNI8"/>
<accession>A0A371JNI8</accession>
<evidence type="ECO:0000313" key="6">
    <source>
        <dbReference type="Proteomes" id="UP000261828"/>
    </source>
</evidence>
<evidence type="ECO:0000313" key="5">
    <source>
        <dbReference type="EMBL" id="RDY58806.1"/>
    </source>
</evidence>
<keyword evidence="2" id="KW-0812">Transmembrane</keyword>
<keyword evidence="2" id="KW-1134">Transmembrane beta strand</keyword>
<dbReference type="EMBL" id="QTJX01000003">
    <property type="protein sequence ID" value="RDY58806.1"/>
    <property type="molecule type" value="Genomic_DNA"/>
</dbReference>
<dbReference type="PROSITE" id="PS51779">
    <property type="entry name" value="POTRA"/>
    <property type="match status" value="2"/>
</dbReference>
<dbReference type="GO" id="GO:0019867">
    <property type="term" value="C:outer membrane"/>
    <property type="evidence" value="ECO:0007669"/>
    <property type="project" value="InterPro"/>
</dbReference>
<evidence type="ECO:0000256" key="2">
    <source>
        <dbReference type="ARBA" id="ARBA00022452"/>
    </source>
</evidence>
<feature type="domain" description="POTRA" evidence="4">
    <location>
        <begin position="293"/>
        <end position="378"/>
    </location>
</feature>
<proteinExistence type="predicted"/>